<evidence type="ECO:0000313" key="4">
    <source>
        <dbReference type="EMBL" id="GFY23455.1"/>
    </source>
</evidence>
<evidence type="ECO:0000256" key="1">
    <source>
        <dbReference type="ARBA" id="ARBA00004123"/>
    </source>
</evidence>
<dbReference type="InterPro" id="IPR036388">
    <property type="entry name" value="WH-like_DNA-bd_sf"/>
</dbReference>
<dbReference type="EMBL" id="BMAU01021363">
    <property type="protein sequence ID" value="GFY23455.1"/>
    <property type="molecule type" value="Genomic_DNA"/>
</dbReference>
<dbReference type="GO" id="GO:0015074">
    <property type="term" value="P:DNA integration"/>
    <property type="evidence" value="ECO:0007669"/>
    <property type="project" value="InterPro"/>
</dbReference>
<keyword evidence="5" id="KW-1185">Reference proteome</keyword>
<dbReference type="GO" id="GO:0005634">
    <property type="term" value="C:nucleus"/>
    <property type="evidence" value="ECO:0007669"/>
    <property type="project" value="UniProtKB-SubCell"/>
</dbReference>
<dbReference type="GO" id="GO:0003677">
    <property type="term" value="F:DNA binding"/>
    <property type="evidence" value="ECO:0007669"/>
    <property type="project" value="InterPro"/>
</dbReference>
<accession>A0A8X6VW20</accession>
<protein>
    <submittedName>
        <fullName evidence="4">Paired domain-containing protein</fullName>
    </submittedName>
</protein>
<dbReference type="AlphaFoldDB" id="A0A8X6VW20"/>
<dbReference type="Proteomes" id="UP000887159">
    <property type="component" value="Unassembled WGS sequence"/>
</dbReference>
<evidence type="ECO:0000259" key="3">
    <source>
        <dbReference type="Pfam" id="PF25787"/>
    </source>
</evidence>
<comment type="subcellular location">
    <subcellularLocation>
        <location evidence="1">Nucleus</location>
    </subcellularLocation>
</comment>
<organism evidence="4 5">
    <name type="scientific">Trichonephila clavipes</name>
    <name type="common">Golden silk orbweaver</name>
    <name type="synonym">Nephila clavipes</name>
    <dbReference type="NCBI Taxonomy" id="2585209"/>
    <lineage>
        <taxon>Eukaryota</taxon>
        <taxon>Metazoa</taxon>
        <taxon>Ecdysozoa</taxon>
        <taxon>Arthropoda</taxon>
        <taxon>Chelicerata</taxon>
        <taxon>Arachnida</taxon>
        <taxon>Araneae</taxon>
        <taxon>Araneomorphae</taxon>
        <taxon>Entelegynae</taxon>
        <taxon>Araneoidea</taxon>
        <taxon>Nephilidae</taxon>
        <taxon>Trichonephila</taxon>
    </lineage>
</organism>
<dbReference type="GO" id="GO:0006313">
    <property type="term" value="P:DNA transposition"/>
    <property type="evidence" value="ECO:0007669"/>
    <property type="project" value="InterPro"/>
</dbReference>
<evidence type="ECO:0000259" key="2">
    <source>
        <dbReference type="Pfam" id="PF01498"/>
    </source>
</evidence>
<dbReference type="InterPro" id="IPR009057">
    <property type="entry name" value="Homeodomain-like_sf"/>
</dbReference>
<name>A0A8X6VW20_TRICX</name>
<proteinExistence type="predicted"/>
<dbReference type="Gene3D" id="1.10.10.10">
    <property type="entry name" value="Winged helix-like DNA-binding domain superfamily/Winged helix DNA-binding domain"/>
    <property type="match status" value="1"/>
</dbReference>
<dbReference type="Pfam" id="PF25787">
    <property type="entry name" value="HTH_SB"/>
    <property type="match status" value="1"/>
</dbReference>
<feature type="domain" description="Transposase Tc1-like" evidence="2">
    <location>
        <begin position="59"/>
        <end position="136"/>
    </location>
</feature>
<dbReference type="SUPFAM" id="SSF46689">
    <property type="entry name" value="Homeodomain-like"/>
    <property type="match status" value="1"/>
</dbReference>
<comment type="caution">
    <text evidence="4">The sequence shown here is derived from an EMBL/GenBank/DDBJ whole genome shotgun (WGS) entry which is preliminary data.</text>
</comment>
<dbReference type="InterPro" id="IPR002492">
    <property type="entry name" value="Transposase_Tc1-like"/>
</dbReference>
<dbReference type="InterPro" id="IPR057667">
    <property type="entry name" value="HTH_SB"/>
</dbReference>
<reference evidence="4" key="1">
    <citation type="submission" date="2020-08" db="EMBL/GenBank/DDBJ databases">
        <title>Multicomponent nature underlies the extraordinary mechanical properties of spider dragline silk.</title>
        <authorList>
            <person name="Kono N."/>
            <person name="Nakamura H."/>
            <person name="Mori M."/>
            <person name="Yoshida Y."/>
            <person name="Ohtoshi R."/>
            <person name="Malay A.D."/>
            <person name="Moran D.A.P."/>
            <person name="Tomita M."/>
            <person name="Numata K."/>
            <person name="Arakawa K."/>
        </authorList>
    </citation>
    <scope>NUCLEOTIDE SEQUENCE</scope>
</reference>
<dbReference type="Pfam" id="PF01498">
    <property type="entry name" value="HTH_Tnp_Tc3_2"/>
    <property type="match status" value="1"/>
</dbReference>
<gene>
    <name evidence="4" type="primary">NCL1_24828</name>
    <name evidence="4" type="ORF">TNCV_3941471</name>
</gene>
<feature type="domain" description="Sleeping Beauty transposase HTH" evidence="3">
    <location>
        <begin position="1"/>
        <end position="42"/>
    </location>
</feature>
<sequence length="141" mass="16103">MRKHITELHKKGKSFREIGKILKLSFTTVGYIVKKYLETGYVENKPKPSDPSKLTSRAKRMIVKSAANKPMTSAQNIANELFFSLSLSSCNVSVPAQTVRNVLHSAGLKARTPRKKPYISEVNRKRRLEFAMQYKNKPMDF</sequence>
<evidence type="ECO:0000313" key="5">
    <source>
        <dbReference type="Proteomes" id="UP000887159"/>
    </source>
</evidence>